<dbReference type="STRING" id="1231339.Abci_046_032"/>
<dbReference type="RefSeq" id="WP_048839639.1">
    <property type="nucleotide sequence ID" value="NZ_BAMV01000044.1"/>
</dbReference>
<keyword evidence="4" id="KW-1185">Reference proteome</keyword>
<proteinExistence type="predicted"/>
<evidence type="ECO:0000313" key="2">
    <source>
        <dbReference type="EMBL" id="GEL59906.1"/>
    </source>
</evidence>
<evidence type="ECO:0000313" key="3">
    <source>
        <dbReference type="Proteomes" id="UP000032671"/>
    </source>
</evidence>
<evidence type="ECO:0000313" key="4">
    <source>
        <dbReference type="Proteomes" id="UP000321891"/>
    </source>
</evidence>
<dbReference type="EMBL" id="BAMV01000044">
    <property type="protein sequence ID" value="GAN61599.1"/>
    <property type="molecule type" value="Genomic_DNA"/>
</dbReference>
<protein>
    <submittedName>
        <fullName evidence="1">Uncharacterized protein</fullName>
    </submittedName>
</protein>
<comment type="caution">
    <text evidence="1">The sequence shown here is derived from an EMBL/GenBank/DDBJ whole genome shotgun (WGS) entry which is preliminary data.</text>
</comment>
<organism evidence="1 3">
    <name type="scientific">Acetobacter cibinongensis</name>
    <dbReference type="NCBI Taxonomy" id="146475"/>
    <lineage>
        <taxon>Bacteria</taxon>
        <taxon>Pseudomonadati</taxon>
        <taxon>Pseudomonadota</taxon>
        <taxon>Alphaproteobacteria</taxon>
        <taxon>Acetobacterales</taxon>
        <taxon>Acetobacteraceae</taxon>
        <taxon>Acetobacter</taxon>
    </lineage>
</organism>
<dbReference type="Proteomes" id="UP000032671">
    <property type="component" value="Unassembled WGS sequence"/>
</dbReference>
<evidence type="ECO:0000313" key="1">
    <source>
        <dbReference type="EMBL" id="GAN61599.1"/>
    </source>
</evidence>
<gene>
    <name evidence="1" type="ORF">Abci_046_032</name>
    <name evidence="2" type="ORF">ACI01nite_25080</name>
</gene>
<reference evidence="2 4" key="2">
    <citation type="submission" date="2019-07" db="EMBL/GenBank/DDBJ databases">
        <title>Whole genome shotgun sequence of Acetobacter cibinongensis NBRC 16605.</title>
        <authorList>
            <person name="Hosoyama A."/>
            <person name="Uohara A."/>
            <person name="Ohji S."/>
            <person name="Ichikawa N."/>
        </authorList>
    </citation>
    <scope>NUCLEOTIDE SEQUENCE [LARGE SCALE GENOMIC DNA]</scope>
    <source>
        <strain evidence="2 4">NBRC 16605</strain>
    </source>
</reference>
<sequence length="67" mass="7699">MTVHQLGREFVQIWEGRLPETGEVRWLLDWHMASGGVITMSDRATEAEIEADAKEFGLPIVRKQPDY</sequence>
<dbReference type="EMBL" id="BJVU01000016">
    <property type="protein sequence ID" value="GEL59906.1"/>
    <property type="molecule type" value="Genomic_DNA"/>
</dbReference>
<accession>A0A6N3SUX1</accession>
<accession>A0A0D6N6K5</accession>
<dbReference type="AlphaFoldDB" id="A0A0D6N6K5"/>
<name>A0A0D6N6K5_9PROT</name>
<reference evidence="1 3" key="1">
    <citation type="submission" date="2012-11" db="EMBL/GenBank/DDBJ databases">
        <title>Whole genome sequence of Acetobacter cibinongensis 4H-1.</title>
        <authorList>
            <person name="Azuma Y."/>
            <person name="Higashiura N."/>
            <person name="Hirakawa H."/>
            <person name="Matsushita K."/>
        </authorList>
    </citation>
    <scope>NUCLEOTIDE SEQUENCE [LARGE SCALE GENOMIC DNA]</scope>
    <source>
        <strain evidence="1 3">4H-1</strain>
    </source>
</reference>
<dbReference type="Proteomes" id="UP000321891">
    <property type="component" value="Unassembled WGS sequence"/>
</dbReference>